<organism evidence="2 3">
    <name type="scientific">Pseudomyxococcus hansupus</name>
    <dbReference type="NCBI Taxonomy" id="1297742"/>
    <lineage>
        <taxon>Bacteria</taxon>
        <taxon>Pseudomonadati</taxon>
        <taxon>Myxococcota</taxon>
        <taxon>Myxococcia</taxon>
        <taxon>Myxococcales</taxon>
        <taxon>Cystobacterineae</taxon>
        <taxon>Myxococcaceae</taxon>
        <taxon>Pseudomyxococcus</taxon>
    </lineage>
</organism>
<dbReference type="Proteomes" id="UP000009026">
    <property type="component" value="Chromosome"/>
</dbReference>
<dbReference type="AlphaFoldDB" id="A0A0H4WPH8"/>
<protein>
    <recommendedName>
        <fullName evidence="4">Lipoprotein</fullName>
    </recommendedName>
</protein>
<dbReference type="OrthoDB" id="5379762at2"/>
<sequence length="462" mass="50036">MNLRDFALVCALALGATACGNTVLEEPQVVPVEETGVSTAAATATRIYAYEPTGTHQLSFETLGTFETRNGRRVLVIRGTTNRYLKDVFSFVPDDAFGTASIISERRFEVVLEEGHELNTMLSGMPLFVSIDTFTGSPTRYYAQIVLAPRFFDFRGPNSITVHENVDPVYVRNAAGTDNLMYRGRVDSAATSLTVTGPDGTPMVTRVDAGTFQLDWRYPAVYQAVDPHTDPLTFTATLNGGAVVTETARLVVRVTGLAISTHNDPYSTWPTPACQPSVYNCIHAQSEGTLDFGACGTHRQVQRCMLASACEVLPGQPLSLTEIAFPPPGHARQTPDSGASATTWYGLVGIDAYSTPECPATPVTIQAVVDHLHGTTQTVPPSDWGEVTDRAGMVVDNYFFGSSSSPLLAVIDAFAGGGPIQAWFAWEELPCHNCHSYAEYGALYYPNSGKVIMLKSYHGYDW</sequence>
<dbReference type="EMBL" id="CP012109">
    <property type="protein sequence ID" value="AKQ63240.1"/>
    <property type="molecule type" value="Genomic_DNA"/>
</dbReference>
<feature type="chain" id="PRO_5005211884" description="Lipoprotein" evidence="1">
    <location>
        <begin position="19"/>
        <end position="462"/>
    </location>
</feature>
<evidence type="ECO:0000256" key="1">
    <source>
        <dbReference type="SAM" id="SignalP"/>
    </source>
</evidence>
<dbReference type="PROSITE" id="PS51257">
    <property type="entry name" value="PROKAR_LIPOPROTEIN"/>
    <property type="match status" value="1"/>
</dbReference>
<gene>
    <name evidence="2" type="ORF">A176_000152</name>
</gene>
<evidence type="ECO:0000313" key="3">
    <source>
        <dbReference type="Proteomes" id="UP000009026"/>
    </source>
</evidence>
<keyword evidence="3" id="KW-1185">Reference proteome</keyword>
<dbReference type="RefSeq" id="WP_002640731.1">
    <property type="nucleotide sequence ID" value="NZ_CP012109.1"/>
</dbReference>
<proteinExistence type="predicted"/>
<dbReference type="KEGG" id="mym:A176_000152"/>
<dbReference type="PATRIC" id="fig|1297742.4.peg.156"/>
<evidence type="ECO:0000313" key="2">
    <source>
        <dbReference type="EMBL" id="AKQ63240.1"/>
    </source>
</evidence>
<feature type="signal peptide" evidence="1">
    <location>
        <begin position="1"/>
        <end position="18"/>
    </location>
</feature>
<keyword evidence="1" id="KW-0732">Signal</keyword>
<name>A0A0H4WPH8_9BACT</name>
<accession>A0A0H4WPH8</accession>
<reference evidence="2 3" key="1">
    <citation type="journal article" date="2016" name="PLoS ONE">
        <title>Complete Genome Sequence and Comparative Genomics of a Novel Myxobacterium Myxococcus hansupus.</title>
        <authorList>
            <person name="Sharma G."/>
            <person name="Narwani T."/>
            <person name="Subramanian S."/>
        </authorList>
    </citation>
    <scope>NUCLEOTIDE SEQUENCE [LARGE SCALE GENOMIC DNA]</scope>
    <source>
        <strain evidence="3">mixupus</strain>
    </source>
</reference>
<evidence type="ECO:0008006" key="4">
    <source>
        <dbReference type="Google" id="ProtNLM"/>
    </source>
</evidence>